<sequence length="102" mass="11203">MAGRWKRKKGKKNAVATTTSTAGAPPTPVGKGKGKGKEGSLQWSRANDVYEHCQGNGHWKRECPQLLSNLGMFVIEVNMKLILLLGYWIPAMELTSAITCRC</sequence>
<name>A0AAW2P4T1_SESRA</name>
<gene>
    <name evidence="3" type="ORF">Sradi_4124300</name>
</gene>
<feature type="region of interest" description="Disordered" evidence="1">
    <location>
        <begin position="1"/>
        <end position="40"/>
    </location>
</feature>
<reference evidence="3" key="2">
    <citation type="journal article" date="2024" name="Plant">
        <title>Genomic evolution and insights into agronomic trait innovations of Sesamum species.</title>
        <authorList>
            <person name="Miao H."/>
            <person name="Wang L."/>
            <person name="Qu L."/>
            <person name="Liu H."/>
            <person name="Sun Y."/>
            <person name="Le M."/>
            <person name="Wang Q."/>
            <person name="Wei S."/>
            <person name="Zheng Y."/>
            <person name="Lin W."/>
            <person name="Duan Y."/>
            <person name="Cao H."/>
            <person name="Xiong S."/>
            <person name="Wang X."/>
            <person name="Wei L."/>
            <person name="Li C."/>
            <person name="Ma Q."/>
            <person name="Ju M."/>
            <person name="Zhao R."/>
            <person name="Li G."/>
            <person name="Mu C."/>
            <person name="Tian Q."/>
            <person name="Mei H."/>
            <person name="Zhang T."/>
            <person name="Gao T."/>
            <person name="Zhang H."/>
        </authorList>
    </citation>
    <scope>NUCLEOTIDE SEQUENCE</scope>
    <source>
        <strain evidence="3">G02</strain>
    </source>
</reference>
<dbReference type="EMBL" id="JACGWJ010000018">
    <property type="protein sequence ID" value="KAL0349751.1"/>
    <property type="molecule type" value="Genomic_DNA"/>
</dbReference>
<comment type="caution">
    <text evidence="3">The sequence shown here is derived from an EMBL/GenBank/DDBJ whole genome shotgun (WGS) entry which is preliminary data.</text>
</comment>
<dbReference type="Gene3D" id="4.10.60.10">
    <property type="entry name" value="Zinc finger, CCHC-type"/>
    <property type="match status" value="1"/>
</dbReference>
<keyword evidence="2" id="KW-0812">Transmembrane</keyword>
<feature type="compositionally biased region" description="Low complexity" evidence="1">
    <location>
        <begin position="14"/>
        <end position="24"/>
    </location>
</feature>
<dbReference type="InterPro" id="IPR036875">
    <property type="entry name" value="Znf_CCHC_sf"/>
</dbReference>
<proteinExistence type="predicted"/>
<feature type="compositionally biased region" description="Basic residues" evidence="1">
    <location>
        <begin position="1"/>
        <end position="12"/>
    </location>
</feature>
<protein>
    <submittedName>
        <fullName evidence="3">Uncharacterized protein</fullName>
    </submittedName>
</protein>
<dbReference type="GO" id="GO:0003676">
    <property type="term" value="F:nucleic acid binding"/>
    <property type="evidence" value="ECO:0007669"/>
    <property type="project" value="InterPro"/>
</dbReference>
<evidence type="ECO:0000313" key="3">
    <source>
        <dbReference type="EMBL" id="KAL0349751.1"/>
    </source>
</evidence>
<dbReference type="SUPFAM" id="SSF57756">
    <property type="entry name" value="Retrovirus zinc finger-like domains"/>
    <property type="match status" value="1"/>
</dbReference>
<keyword evidence="2" id="KW-1133">Transmembrane helix</keyword>
<evidence type="ECO:0000256" key="1">
    <source>
        <dbReference type="SAM" id="MobiDB-lite"/>
    </source>
</evidence>
<keyword evidence="2" id="KW-0472">Membrane</keyword>
<dbReference type="AlphaFoldDB" id="A0AAW2P4T1"/>
<evidence type="ECO:0000256" key="2">
    <source>
        <dbReference type="SAM" id="Phobius"/>
    </source>
</evidence>
<accession>A0AAW2P4T1</accession>
<feature type="transmembrane region" description="Helical" evidence="2">
    <location>
        <begin position="66"/>
        <end position="89"/>
    </location>
</feature>
<organism evidence="3">
    <name type="scientific">Sesamum radiatum</name>
    <name type="common">Black benniseed</name>
    <dbReference type="NCBI Taxonomy" id="300843"/>
    <lineage>
        <taxon>Eukaryota</taxon>
        <taxon>Viridiplantae</taxon>
        <taxon>Streptophyta</taxon>
        <taxon>Embryophyta</taxon>
        <taxon>Tracheophyta</taxon>
        <taxon>Spermatophyta</taxon>
        <taxon>Magnoliopsida</taxon>
        <taxon>eudicotyledons</taxon>
        <taxon>Gunneridae</taxon>
        <taxon>Pentapetalae</taxon>
        <taxon>asterids</taxon>
        <taxon>lamiids</taxon>
        <taxon>Lamiales</taxon>
        <taxon>Pedaliaceae</taxon>
        <taxon>Sesamum</taxon>
    </lineage>
</organism>
<reference evidence="3" key="1">
    <citation type="submission" date="2020-06" db="EMBL/GenBank/DDBJ databases">
        <authorList>
            <person name="Li T."/>
            <person name="Hu X."/>
            <person name="Zhang T."/>
            <person name="Song X."/>
            <person name="Zhang H."/>
            <person name="Dai N."/>
            <person name="Sheng W."/>
            <person name="Hou X."/>
            <person name="Wei L."/>
        </authorList>
    </citation>
    <scope>NUCLEOTIDE SEQUENCE</scope>
    <source>
        <strain evidence="3">G02</strain>
        <tissue evidence="3">Leaf</tissue>
    </source>
</reference>
<dbReference type="GO" id="GO:0008270">
    <property type="term" value="F:zinc ion binding"/>
    <property type="evidence" value="ECO:0007669"/>
    <property type="project" value="InterPro"/>
</dbReference>